<evidence type="ECO:0000313" key="1">
    <source>
        <dbReference type="EMBL" id="MDJ1173990.1"/>
    </source>
</evidence>
<proteinExistence type="predicted"/>
<name>A0ABT7B4C1_9CYAN</name>
<gene>
    <name evidence="1" type="ORF">PMG25_07775</name>
</gene>
<dbReference type="RefSeq" id="WP_283766329.1">
    <property type="nucleotide sequence ID" value="NZ_JAQOSO010000037.1"/>
</dbReference>
<comment type="caution">
    <text evidence="1">The sequence shown here is derived from an EMBL/GenBank/DDBJ whole genome shotgun (WGS) entry which is preliminary data.</text>
</comment>
<organism evidence="1 2">
    <name type="scientific">Roseofilum capinflatum BLCC-M114</name>
    <dbReference type="NCBI Taxonomy" id="3022440"/>
    <lineage>
        <taxon>Bacteria</taxon>
        <taxon>Bacillati</taxon>
        <taxon>Cyanobacteriota</taxon>
        <taxon>Cyanophyceae</taxon>
        <taxon>Desertifilales</taxon>
        <taxon>Desertifilaceae</taxon>
        <taxon>Roseofilum</taxon>
        <taxon>Roseofilum capinflatum</taxon>
    </lineage>
</organism>
<accession>A0ABT7B4C1</accession>
<protein>
    <submittedName>
        <fullName evidence="1">Uncharacterized protein</fullName>
    </submittedName>
</protein>
<dbReference type="EMBL" id="JAQOSO010000037">
    <property type="protein sequence ID" value="MDJ1173990.1"/>
    <property type="molecule type" value="Genomic_DNA"/>
</dbReference>
<keyword evidence="2" id="KW-1185">Reference proteome</keyword>
<dbReference type="Proteomes" id="UP001235849">
    <property type="component" value="Unassembled WGS sequence"/>
</dbReference>
<reference evidence="1 2" key="1">
    <citation type="submission" date="2023-01" db="EMBL/GenBank/DDBJ databases">
        <title>Novel diversity within Roseofilum (Cyanobacteria; Desertifilaceae) from marine benthic mats with descriptions of four novel species.</title>
        <authorList>
            <person name="Wang Y."/>
            <person name="Berthold D.E."/>
            <person name="Hu J."/>
            <person name="Lefler F.W."/>
            <person name="Laughinghouse H.D. IV."/>
        </authorList>
    </citation>
    <scope>NUCLEOTIDE SEQUENCE [LARGE SCALE GENOMIC DNA]</scope>
    <source>
        <strain evidence="1 2">BLCC-M114</strain>
    </source>
</reference>
<sequence>MRHQLFIVTCVISILTLIVAIAADRSNSNLSSLMQQGRWEGKLYTFGLKERIYDFAPFRGSLTPEQEEQFNQIPNQVMMGAILIAP</sequence>
<evidence type="ECO:0000313" key="2">
    <source>
        <dbReference type="Proteomes" id="UP001235849"/>
    </source>
</evidence>